<sequence>MLIDFLMGLNNEFESLRGQILAMDPLSTVNQAFAKVHQDEIQKNVASDVYSSVDAIAMIAQKPNSAGNPWSNATKQQVPPNVWKRDVKRPKNDRVLYFCDYCNKAGHTRDYCFKLKAAKHGGSTGSGNSKRYAAHVEEACLPFEVDTPFDTPDSTATEPVVDPRFAKAFMKEMFKVIQATPNDSETSKFAGLFN</sequence>
<evidence type="ECO:0000313" key="1">
    <source>
        <dbReference type="EMBL" id="KAK9667377.1"/>
    </source>
</evidence>
<proteinExistence type="predicted"/>
<organism evidence="1 2">
    <name type="scientific">Saponaria officinalis</name>
    <name type="common">Common soapwort</name>
    <name type="synonym">Lychnis saponaria</name>
    <dbReference type="NCBI Taxonomy" id="3572"/>
    <lineage>
        <taxon>Eukaryota</taxon>
        <taxon>Viridiplantae</taxon>
        <taxon>Streptophyta</taxon>
        <taxon>Embryophyta</taxon>
        <taxon>Tracheophyta</taxon>
        <taxon>Spermatophyta</taxon>
        <taxon>Magnoliopsida</taxon>
        <taxon>eudicotyledons</taxon>
        <taxon>Gunneridae</taxon>
        <taxon>Pentapetalae</taxon>
        <taxon>Caryophyllales</taxon>
        <taxon>Caryophyllaceae</taxon>
        <taxon>Caryophylleae</taxon>
        <taxon>Saponaria</taxon>
    </lineage>
</organism>
<dbReference type="PANTHER" id="PTHR34222:SF100">
    <property type="entry name" value="CCHC-TYPE DOMAIN-CONTAINING PROTEIN"/>
    <property type="match status" value="1"/>
</dbReference>
<protein>
    <submittedName>
        <fullName evidence="1">Uncharacterized protein</fullName>
    </submittedName>
</protein>
<evidence type="ECO:0000313" key="2">
    <source>
        <dbReference type="Proteomes" id="UP001443914"/>
    </source>
</evidence>
<dbReference type="Proteomes" id="UP001443914">
    <property type="component" value="Unassembled WGS sequence"/>
</dbReference>
<dbReference type="PANTHER" id="PTHR34222">
    <property type="entry name" value="GAG_PRE-INTEGRS DOMAIN-CONTAINING PROTEIN"/>
    <property type="match status" value="1"/>
</dbReference>
<gene>
    <name evidence="1" type="ORF">RND81_14G251800</name>
</gene>
<dbReference type="EMBL" id="JBDFQZ010000014">
    <property type="protein sequence ID" value="KAK9667377.1"/>
    <property type="molecule type" value="Genomic_DNA"/>
</dbReference>
<reference evidence="1" key="1">
    <citation type="submission" date="2024-03" db="EMBL/GenBank/DDBJ databases">
        <title>WGS assembly of Saponaria officinalis var. Norfolk2.</title>
        <authorList>
            <person name="Jenkins J."/>
            <person name="Shu S."/>
            <person name="Grimwood J."/>
            <person name="Barry K."/>
            <person name="Goodstein D."/>
            <person name="Schmutz J."/>
            <person name="Leebens-Mack J."/>
            <person name="Osbourn A."/>
        </authorList>
    </citation>
    <scope>NUCLEOTIDE SEQUENCE [LARGE SCALE GENOMIC DNA]</scope>
    <source>
        <strain evidence="1">JIC</strain>
    </source>
</reference>
<comment type="caution">
    <text evidence="1">The sequence shown here is derived from an EMBL/GenBank/DDBJ whole genome shotgun (WGS) entry which is preliminary data.</text>
</comment>
<keyword evidence="2" id="KW-1185">Reference proteome</keyword>
<accession>A0AAW1GTJ1</accession>
<dbReference type="AlphaFoldDB" id="A0AAW1GTJ1"/>
<name>A0AAW1GTJ1_SAPOF</name>